<gene>
    <name evidence="2" type="ORF">CIHG_04972</name>
</gene>
<dbReference type="VEuPathDB" id="FungiDB:CIHG_04972"/>
<dbReference type="AlphaFoldDB" id="A0A0J8RQB6"/>
<sequence>MASATRYEDGRESDGVPVTVAAAEWKDRASPGTSETRSWLSRSRPGVLYVEGEHPQRMQDNAQTMHVELGRPQVSRTPGRFRAPAIDILEPGEAGALFSERPATI</sequence>
<protein>
    <submittedName>
        <fullName evidence="2">Uncharacterized protein</fullName>
    </submittedName>
</protein>
<feature type="region of interest" description="Disordered" evidence="1">
    <location>
        <begin position="21"/>
        <end position="41"/>
    </location>
</feature>
<dbReference type="EMBL" id="DS016996">
    <property type="protein sequence ID" value="KMU87032.1"/>
    <property type="molecule type" value="Genomic_DNA"/>
</dbReference>
<organism evidence="2 3">
    <name type="scientific">Coccidioides immitis H538.4</name>
    <dbReference type="NCBI Taxonomy" id="396776"/>
    <lineage>
        <taxon>Eukaryota</taxon>
        <taxon>Fungi</taxon>
        <taxon>Dikarya</taxon>
        <taxon>Ascomycota</taxon>
        <taxon>Pezizomycotina</taxon>
        <taxon>Eurotiomycetes</taxon>
        <taxon>Eurotiomycetidae</taxon>
        <taxon>Onygenales</taxon>
        <taxon>Onygenaceae</taxon>
        <taxon>Coccidioides</taxon>
    </lineage>
</organism>
<proteinExistence type="predicted"/>
<evidence type="ECO:0000256" key="1">
    <source>
        <dbReference type="SAM" id="MobiDB-lite"/>
    </source>
</evidence>
<evidence type="ECO:0000313" key="2">
    <source>
        <dbReference type="EMBL" id="KMU87032.1"/>
    </source>
</evidence>
<feature type="compositionally biased region" description="Polar residues" evidence="1">
    <location>
        <begin position="31"/>
        <end position="41"/>
    </location>
</feature>
<dbReference type="Proteomes" id="UP000054563">
    <property type="component" value="Unassembled WGS sequence"/>
</dbReference>
<evidence type="ECO:0000313" key="3">
    <source>
        <dbReference type="Proteomes" id="UP000054563"/>
    </source>
</evidence>
<name>A0A0J8RQB6_COCIT</name>
<accession>A0A0J8RQB6</accession>
<reference evidence="3" key="1">
    <citation type="journal article" date="2010" name="Genome Res.">
        <title>Population genomic sequencing of Coccidioides fungi reveals recent hybridization and transposon control.</title>
        <authorList>
            <person name="Neafsey D.E."/>
            <person name="Barker B.M."/>
            <person name="Sharpton T.J."/>
            <person name="Stajich J.E."/>
            <person name="Park D.J."/>
            <person name="Whiston E."/>
            <person name="Hung C.-Y."/>
            <person name="McMahan C."/>
            <person name="White J."/>
            <person name="Sykes S."/>
            <person name="Heiman D."/>
            <person name="Young S."/>
            <person name="Zeng Q."/>
            <person name="Abouelleil A."/>
            <person name="Aftuck L."/>
            <person name="Bessette D."/>
            <person name="Brown A."/>
            <person name="FitzGerald M."/>
            <person name="Lui A."/>
            <person name="Macdonald J.P."/>
            <person name="Priest M."/>
            <person name="Orbach M.J."/>
            <person name="Galgiani J.N."/>
            <person name="Kirkland T.N."/>
            <person name="Cole G.T."/>
            <person name="Birren B.W."/>
            <person name="Henn M.R."/>
            <person name="Taylor J.W."/>
            <person name="Rounsley S.D."/>
        </authorList>
    </citation>
    <scope>NUCLEOTIDE SEQUENCE [LARGE SCALE GENOMIC DNA]</scope>
    <source>
        <strain evidence="3">H538.4</strain>
    </source>
</reference>